<evidence type="ECO:0000313" key="2">
    <source>
        <dbReference type="Proteomes" id="UP000076842"/>
    </source>
</evidence>
<dbReference type="Proteomes" id="UP000076842">
    <property type="component" value="Unassembled WGS sequence"/>
</dbReference>
<gene>
    <name evidence="1" type="ORF">CALCODRAFT_357697</name>
</gene>
<dbReference type="InParanoid" id="A0A165EPD7"/>
<reference evidence="1 2" key="1">
    <citation type="journal article" date="2016" name="Mol. Biol. Evol.">
        <title>Comparative Genomics of Early-Diverging Mushroom-Forming Fungi Provides Insights into the Origins of Lignocellulose Decay Capabilities.</title>
        <authorList>
            <person name="Nagy L.G."/>
            <person name="Riley R."/>
            <person name="Tritt A."/>
            <person name="Adam C."/>
            <person name="Daum C."/>
            <person name="Floudas D."/>
            <person name="Sun H."/>
            <person name="Yadav J.S."/>
            <person name="Pangilinan J."/>
            <person name="Larsson K.H."/>
            <person name="Matsuura K."/>
            <person name="Barry K."/>
            <person name="Labutti K."/>
            <person name="Kuo R."/>
            <person name="Ohm R.A."/>
            <person name="Bhattacharya S.S."/>
            <person name="Shirouzu T."/>
            <person name="Yoshinaga Y."/>
            <person name="Martin F.M."/>
            <person name="Grigoriev I.V."/>
            <person name="Hibbett D.S."/>
        </authorList>
    </citation>
    <scope>NUCLEOTIDE SEQUENCE [LARGE SCALE GENOMIC DNA]</scope>
    <source>
        <strain evidence="1 2">HHB12733</strain>
    </source>
</reference>
<organism evidence="1 2">
    <name type="scientific">Calocera cornea HHB12733</name>
    <dbReference type="NCBI Taxonomy" id="1353952"/>
    <lineage>
        <taxon>Eukaryota</taxon>
        <taxon>Fungi</taxon>
        <taxon>Dikarya</taxon>
        <taxon>Basidiomycota</taxon>
        <taxon>Agaricomycotina</taxon>
        <taxon>Dacrymycetes</taxon>
        <taxon>Dacrymycetales</taxon>
        <taxon>Dacrymycetaceae</taxon>
        <taxon>Calocera</taxon>
    </lineage>
</organism>
<sequence length="154" mass="17008">MRTALSSDVGTLLAASKRATSTAFGRYLLSTSDPPGQSCLSCTSARSPLKKLMRGWKRIETYATSIQELDMGGEEEEQHTPGWDETIDELYEKLEGCTLEPLLPPLRSIKGVCNSPTGSQYKLAQKLIYPALSSVDLCRDNCGRDRDPYPSHIH</sequence>
<evidence type="ECO:0000313" key="1">
    <source>
        <dbReference type="EMBL" id="KZT55266.1"/>
    </source>
</evidence>
<dbReference type="AlphaFoldDB" id="A0A165EPD7"/>
<keyword evidence="2" id="KW-1185">Reference proteome</keyword>
<protein>
    <submittedName>
        <fullName evidence="1">Uncharacterized protein</fullName>
    </submittedName>
</protein>
<name>A0A165EPD7_9BASI</name>
<accession>A0A165EPD7</accession>
<dbReference type="EMBL" id="KV423998">
    <property type="protein sequence ID" value="KZT55266.1"/>
    <property type="molecule type" value="Genomic_DNA"/>
</dbReference>
<proteinExistence type="predicted"/>